<feature type="domain" description="FH2" evidence="1">
    <location>
        <begin position="1"/>
        <end position="162"/>
    </location>
</feature>
<accession>A0A3P7J0C3</accession>
<evidence type="ECO:0000259" key="1">
    <source>
        <dbReference type="PROSITE" id="PS51444"/>
    </source>
</evidence>
<dbReference type="EMBL" id="UYYB01028096">
    <property type="protein sequence ID" value="VDM72959.1"/>
    <property type="molecule type" value="Genomic_DNA"/>
</dbReference>
<dbReference type="SUPFAM" id="SSF101447">
    <property type="entry name" value="Formin homology 2 domain (FH2 domain)"/>
    <property type="match status" value="1"/>
</dbReference>
<organism evidence="2 3">
    <name type="scientific">Strongylus vulgaris</name>
    <name type="common">Blood worm</name>
    <dbReference type="NCBI Taxonomy" id="40348"/>
    <lineage>
        <taxon>Eukaryota</taxon>
        <taxon>Metazoa</taxon>
        <taxon>Ecdysozoa</taxon>
        <taxon>Nematoda</taxon>
        <taxon>Chromadorea</taxon>
        <taxon>Rhabditida</taxon>
        <taxon>Rhabditina</taxon>
        <taxon>Rhabditomorpha</taxon>
        <taxon>Strongyloidea</taxon>
        <taxon>Strongylidae</taxon>
        <taxon>Strongylus</taxon>
    </lineage>
</organism>
<evidence type="ECO:0000313" key="3">
    <source>
        <dbReference type="Proteomes" id="UP000270094"/>
    </source>
</evidence>
<dbReference type="Proteomes" id="UP000270094">
    <property type="component" value="Unassembled WGS sequence"/>
</dbReference>
<gene>
    <name evidence="2" type="ORF">SVUK_LOCUS7957</name>
</gene>
<dbReference type="PANTHER" id="PTHR46345">
    <property type="entry name" value="INVERTED FORMIN-2"/>
    <property type="match status" value="1"/>
</dbReference>
<dbReference type="Gene3D" id="1.20.58.2220">
    <property type="entry name" value="Formin, FH2 domain"/>
    <property type="match status" value="1"/>
</dbReference>
<dbReference type="InterPro" id="IPR042201">
    <property type="entry name" value="FH2_Formin_sf"/>
</dbReference>
<keyword evidence="3" id="KW-1185">Reference proteome</keyword>
<dbReference type="OrthoDB" id="26518at2759"/>
<dbReference type="AlphaFoldDB" id="A0A3P7J0C3"/>
<sequence>MQDLDSIISDLNANKIAHFDIESLRTLKTILPETEEVDALRRYTGEITQLTPACSFFLNLLDIPDYRLRIECMLLRLEFHRVMEDVVPNVHLLKIACTELRKSSSIRRLLLLLVNIGNYLNSSSSHGNAAGFKMSSLWKIIDHKATKGSSSLLHLVAKASYS</sequence>
<proteinExistence type="predicted"/>
<dbReference type="Pfam" id="PF02181">
    <property type="entry name" value="FH2"/>
    <property type="match status" value="1"/>
</dbReference>
<protein>
    <recommendedName>
        <fullName evidence="1">FH2 domain-containing protein</fullName>
    </recommendedName>
</protein>
<dbReference type="PROSITE" id="PS51444">
    <property type="entry name" value="FH2"/>
    <property type="match status" value="1"/>
</dbReference>
<evidence type="ECO:0000313" key="2">
    <source>
        <dbReference type="EMBL" id="VDM72959.1"/>
    </source>
</evidence>
<name>A0A3P7J0C3_STRVU</name>
<reference evidence="2 3" key="1">
    <citation type="submission" date="2018-11" db="EMBL/GenBank/DDBJ databases">
        <authorList>
            <consortium name="Pathogen Informatics"/>
        </authorList>
    </citation>
    <scope>NUCLEOTIDE SEQUENCE [LARGE SCALE GENOMIC DNA]</scope>
</reference>
<dbReference type="InterPro" id="IPR015425">
    <property type="entry name" value="FH2_Formin"/>
</dbReference>
<dbReference type="PANTHER" id="PTHR46345:SF5">
    <property type="entry name" value="INVERTED FORMIN-2"/>
    <property type="match status" value="1"/>
</dbReference>